<accession>A0ABR9ZFN0</accession>
<proteinExistence type="predicted"/>
<evidence type="ECO:0000256" key="2">
    <source>
        <dbReference type="PROSITE-ProRule" id="PRU01248"/>
    </source>
</evidence>
<keyword evidence="2" id="KW-0238">DNA-binding</keyword>
<comment type="caution">
    <text evidence="4">The sequence shown here is derived from an EMBL/GenBank/DDBJ whole genome shotgun (WGS) entry which is preliminary data.</text>
</comment>
<evidence type="ECO:0000259" key="3">
    <source>
        <dbReference type="PROSITE" id="PS51900"/>
    </source>
</evidence>
<name>A0ABR9ZFN0_VIBAN</name>
<reference evidence="4 5" key="1">
    <citation type="journal article" date="2021" name="PeerJ">
        <title>Analysis of 44 Vibrio anguillarum genomes reveals high genetic diversity.</title>
        <authorList>
            <person name="Hansen M.J."/>
            <person name="Dalsgaard I."/>
        </authorList>
    </citation>
    <scope>NUCLEOTIDE SEQUENCE [LARGE SCALE GENOMIC DNA]</scope>
    <source>
        <strain evidence="4 5">040915-1/1B</strain>
    </source>
</reference>
<keyword evidence="1" id="KW-0229">DNA integration</keyword>
<feature type="non-terminal residue" evidence="4">
    <location>
        <position position="150"/>
    </location>
</feature>
<dbReference type="PROSITE" id="PS51900">
    <property type="entry name" value="CB"/>
    <property type="match status" value="1"/>
</dbReference>
<sequence>MTQKVLNALPRPEKGEQGIEYRWAKNSRLRVLVTKKSKRWVVRLGWKGQRYYESFGTYPEMKFADFEKLAYQFIADVQSGAYRKGSRLTVRQFFDEVAVPFSKRHHRDHKTFVSRAKRVMTTMGNKRIADVTRRDVEKFLNSLVDLSPAT</sequence>
<keyword evidence="5" id="KW-1185">Reference proteome</keyword>
<dbReference type="Gene3D" id="3.30.160.390">
    <property type="entry name" value="Integrase, DNA-binding domain"/>
    <property type="match status" value="1"/>
</dbReference>
<protein>
    <submittedName>
        <fullName evidence="4">Site-specific integrase</fullName>
    </submittedName>
</protein>
<dbReference type="InterPro" id="IPR038488">
    <property type="entry name" value="Integrase_DNA-bd_sf"/>
</dbReference>
<dbReference type="Proteomes" id="UP000726136">
    <property type="component" value="Unassembled WGS sequence"/>
</dbReference>
<evidence type="ECO:0000313" key="5">
    <source>
        <dbReference type="Proteomes" id="UP000726136"/>
    </source>
</evidence>
<feature type="domain" description="Core-binding (CB)" evidence="3">
    <location>
        <begin position="64"/>
        <end position="150"/>
    </location>
</feature>
<organism evidence="4 5">
    <name type="scientific">Vibrio anguillarum</name>
    <name type="common">Listonella anguillarum</name>
    <dbReference type="NCBI Taxonomy" id="55601"/>
    <lineage>
        <taxon>Bacteria</taxon>
        <taxon>Pseudomonadati</taxon>
        <taxon>Pseudomonadota</taxon>
        <taxon>Gammaproteobacteria</taxon>
        <taxon>Vibrionales</taxon>
        <taxon>Vibrionaceae</taxon>
        <taxon>Vibrio</taxon>
    </lineage>
</organism>
<gene>
    <name evidence="4" type="ORF">EAY46_30150</name>
</gene>
<dbReference type="InterPro" id="IPR044068">
    <property type="entry name" value="CB"/>
</dbReference>
<evidence type="ECO:0000313" key="4">
    <source>
        <dbReference type="EMBL" id="MBF4377240.1"/>
    </source>
</evidence>
<dbReference type="EMBL" id="RDPI01001547">
    <property type="protein sequence ID" value="MBF4377240.1"/>
    <property type="molecule type" value="Genomic_DNA"/>
</dbReference>
<evidence type="ECO:0000256" key="1">
    <source>
        <dbReference type="ARBA" id="ARBA00022908"/>
    </source>
</evidence>